<sequence length="65" mass="6822">MAGQFDREAAMRRLGPAAVEAARREVAAAPPLSPEIRARLRALFAPAVAKAAARRAAAAEQQRAA</sequence>
<dbReference type="RefSeq" id="WP_380903361.1">
    <property type="nucleotide sequence ID" value="NZ_JBHUFU010000015.1"/>
</dbReference>
<organism evidence="1 2">
    <name type="scientific">Streptomyces desertarenae</name>
    <dbReference type="NCBI Taxonomy" id="2666184"/>
    <lineage>
        <taxon>Bacteria</taxon>
        <taxon>Bacillati</taxon>
        <taxon>Actinomycetota</taxon>
        <taxon>Actinomycetes</taxon>
        <taxon>Kitasatosporales</taxon>
        <taxon>Streptomycetaceae</taxon>
        <taxon>Streptomyces</taxon>
    </lineage>
</organism>
<protein>
    <submittedName>
        <fullName evidence="1">Uncharacterized protein</fullName>
    </submittedName>
</protein>
<accession>A0ABW4PQJ8</accession>
<gene>
    <name evidence="1" type="ORF">ACFSJS_22770</name>
</gene>
<comment type="caution">
    <text evidence="1">The sequence shown here is derived from an EMBL/GenBank/DDBJ whole genome shotgun (WGS) entry which is preliminary data.</text>
</comment>
<dbReference type="EMBL" id="JBHUFU010000015">
    <property type="protein sequence ID" value="MFD1832447.1"/>
    <property type="molecule type" value="Genomic_DNA"/>
</dbReference>
<evidence type="ECO:0000313" key="1">
    <source>
        <dbReference type="EMBL" id="MFD1832447.1"/>
    </source>
</evidence>
<proteinExistence type="predicted"/>
<name>A0ABW4PQJ8_9ACTN</name>
<keyword evidence="2" id="KW-1185">Reference proteome</keyword>
<dbReference type="Proteomes" id="UP001597365">
    <property type="component" value="Unassembled WGS sequence"/>
</dbReference>
<evidence type="ECO:0000313" key="2">
    <source>
        <dbReference type="Proteomes" id="UP001597365"/>
    </source>
</evidence>
<reference evidence="2" key="1">
    <citation type="journal article" date="2019" name="Int. J. Syst. Evol. Microbiol.">
        <title>The Global Catalogue of Microorganisms (GCM) 10K type strain sequencing project: providing services to taxonomists for standard genome sequencing and annotation.</title>
        <authorList>
            <consortium name="The Broad Institute Genomics Platform"/>
            <consortium name="The Broad Institute Genome Sequencing Center for Infectious Disease"/>
            <person name="Wu L."/>
            <person name="Ma J."/>
        </authorList>
    </citation>
    <scope>NUCLEOTIDE SEQUENCE [LARGE SCALE GENOMIC DNA]</scope>
    <source>
        <strain evidence="2">CGMCC 4.7455</strain>
    </source>
</reference>